<name>A0AAV1MQT3_SCOSC</name>
<gene>
    <name evidence="1" type="ORF">FSCOSCO3_A003071</name>
</gene>
<dbReference type="Proteomes" id="UP001314229">
    <property type="component" value="Unassembled WGS sequence"/>
</dbReference>
<evidence type="ECO:0000313" key="2">
    <source>
        <dbReference type="Proteomes" id="UP001314229"/>
    </source>
</evidence>
<sequence length="275" mass="30423">MAGLWREAERGDTSEIAYERMETLSQLPVTTGGRYELRGKLIYRDVQGGAIIMSSKFEADWMNYVGVRATRMNMASTPKAGNPANAFTLNENTVIYVAKQFSCKREFSHIVPGLIFRQIHSLAFTQLDNHLNFIVSNFLLAEIYVLRGINAFGEQAPGQKLSLRHWFGYTEAGGNSGVQSATVPGVENRLPVTLQQVSPSSVLGADPLHSVTLSPLFTVRNPLGSHWTREQQYLSPVKLANFCESLQCTQHNPTAPNLECEDDASVSLPLRFTAA</sequence>
<proteinExistence type="predicted"/>
<protein>
    <submittedName>
        <fullName evidence="1">Uncharacterized protein</fullName>
    </submittedName>
</protein>
<dbReference type="EMBL" id="CAWUFR010000001">
    <property type="protein sequence ID" value="CAK6949346.1"/>
    <property type="molecule type" value="Genomic_DNA"/>
</dbReference>
<organism evidence="1 2">
    <name type="scientific">Scomber scombrus</name>
    <name type="common">Atlantic mackerel</name>
    <name type="synonym">Scomber vernalis</name>
    <dbReference type="NCBI Taxonomy" id="13677"/>
    <lineage>
        <taxon>Eukaryota</taxon>
        <taxon>Metazoa</taxon>
        <taxon>Chordata</taxon>
        <taxon>Craniata</taxon>
        <taxon>Vertebrata</taxon>
        <taxon>Euteleostomi</taxon>
        <taxon>Actinopterygii</taxon>
        <taxon>Neopterygii</taxon>
        <taxon>Teleostei</taxon>
        <taxon>Neoteleostei</taxon>
        <taxon>Acanthomorphata</taxon>
        <taxon>Pelagiaria</taxon>
        <taxon>Scombriformes</taxon>
        <taxon>Scombridae</taxon>
        <taxon>Scomber</taxon>
    </lineage>
</organism>
<accession>A0AAV1MQT3</accession>
<keyword evidence="2" id="KW-1185">Reference proteome</keyword>
<dbReference type="AlphaFoldDB" id="A0AAV1MQT3"/>
<comment type="caution">
    <text evidence="1">The sequence shown here is derived from an EMBL/GenBank/DDBJ whole genome shotgun (WGS) entry which is preliminary data.</text>
</comment>
<reference evidence="1 2" key="1">
    <citation type="submission" date="2024-01" db="EMBL/GenBank/DDBJ databases">
        <authorList>
            <person name="Alioto T."/>
            <person name="Alioto T."/>
            <person name="Gomez Garrido J."/>
        </authorList>
    </citation>
    <scope>NUCLEOTIDE SEQUENCE [LARGE SCALE GENOMIC DNA]</scope>
</reference>
<evidence type="ECO:0000313" key="1">
    <source>
        <dbReference type="EMBL" id="CAK6949346.1"/>
    </source>
</evidence>